<reference evidence="2" key="1">
    <citation type="submission" date="2016-10" db="EMBL/GenBank/DDBJ databases">
        <authorList>
            <person name="Varghese N."/>
            <person name="Submissions S."/>
        </authorList>
    </citation>
    <scope>NUCLEOTIDE SEQUENCE [LARGE SCALE GENOMIC DNA]</scope>
    <source>
        <strain evidence="2">DSM 28453</strain>
    </source>
</reference>
<keyword evidence="2" id="KW-1185">Reference proteome</keyword>
<protein>
    <submittedName>
        <fullName evidence="1">Uncharacterized protein</fullName>
    </submittedName>
</protein>
<proteinExistence type="predicted"/>
<evidence type="ECO:0000313" key="1">
    <source>
        <dbReference type="EMBL" id="SFL06300.1"/>
    </source>
</evidence>
<accession>A0A1I4EMI4</accession>
<sequence length="154" mass="17346">MYSGSTEASLRQGLQSHFYAKGQACDIGRGTLINDGSYEYRYTCTGSVSPTRYCVTEAECQEFARQGFAVDRSFVGVPGKPLRWSYHKAIAYEKREYHRLLIKMDLSHRIGGGQFDTSDYIEGVKAFFVMTGKSCKSKIETYRGIESAVFSYSC</sequence>
<organism evidence="1 2">
    <name type="scientific">Shimia haliotis</name>
    <dbReference type="NCBI Taxonomy" id="1280847"/>
    <lineage>
        <taxon>Bacteria</taxon>
        <taxon>Pseudomonadati</taxon>
        <taxon>Pseudomonadota</taxon>
        <taxon>Alphaproteobacteria</taxon>
        <taxon>Rhodobacterales</taxon>
        <taxon>Roseobacteraceae</taxon>
    </lineage>
</organism>
<dbReference type="Proteomes" id="UP000198851">
    <property type="component" value="Unassembled WGS sequence"/>
</dbReference>
<gene>
    <name evidence="1" type="ORF">SAMN04488036_104353</name>
</gene>
<name>A0A1I4EMI4_9RHOB</name>
<dbReference type="AlphaFoldDB" id="A0A1I4EMI4"/>
<evidence type="ECO:0000313" key="2">
    <source>
        <dbReference type="Proteomes" id="UP000198851"/>
    </source>
</evidence>
<dbReference type="EMBL" id="FOSZ01000004">
    <property type="protein sequence ID" value="SFL06300.1"/>
    <property type="molecule type" value="Genomic_DNA"/>
</dbReference>